<evidence type="ECO:0000256" key="2">
    <source>
        <dbReference type="RuleBase" id="RU003749"/>
    </source>
</evidence>
<organism evidence="4 5">
    <name type="scientific">Streptomyces nigra</name>
    <dbReference type="NCBI Taxonomy" id="1827580"/>
    <lineage>
        <taxon>Bacteria</taxon>
        <taxon>Bacillati</taxon>
        <taxon>Actinomycetota</taxon>
        <taxon>Actinomycetes</taxon>
        <taxon>Kitasatosporales</taxon>
        <taxon>Streptomycetaceae</taxon>
        <taxon>Streptomyces</taxon>
    </lineage>
</organism>
<dbReference type="PANTHER" id="PTHR33495:SF2">
    <property type="entry name" value="ANTI-SIGMA FACTOR ANTAGONIST TM_1081-RELATED"/>
    <property type="match status" value="1"/>
</dbReference>
<proteinExistence type="inferred from homology"/>
<dbReference type="NCBIfam" id="TIGR00377">
    <property type="entry name" value="ant_ant_sig"/>
    <property type="match status" value="1"/>
</dbReference>
<protein>
    <recommendedName>
        <fullName evidence="2">Anti-sigma factor antagonist</fullName>
    </recommendedName>
</protein>
<gene>
    <name evidence="4" type="ORF">OHU27_01980</name>
</gene>
<dbReference type="PROSITE" id="PS50801">
    <property type="entry name" value="STAS"/>
    <property type="match status" value="1"/>
</dbReference>
<dbReference type="Gene3D" id="3.30.750.24">
    <property type="entry name" value="STAS domain"/>
    <property type="match status" value="1"/>
</dbReference>
<feature type="domain" description="STAS" evidence="3">
    <location>
        <begin position="16"/>
        <end position="100"/>
    </location>
</feature>
<accession>A0ABZ1IMB5</accession>
<dbReference type="Pfam" id="PF01740">
    <property type="entry name" value="STAS"/>
    <property type="match status" value="1"/>
</dbReference>
<reference evidence="4 5" key="1">
    <citation type="submission" date="2022-10" db="EMBL/GenBank/DDBJ databases">
        <title>The complete genomes of actinobacterial strains from the NBC collection.</title>
        <authorList>
            <person name="Joergensen T.S."/>
            <person name="Alvarez Arevalo M."/>
            <person name="Sterndorff E.B."/>
            <person name="Faurdal D."/>
            <person name="Vuksanovic O."/>
            <person name="Mourched A.-S."/>
            <person name="Charusanti P."/>
            <person name="Shaw S."/>
            <person name="Blin K."/>
            <person name="Weber T."/>
        </authorList>
    </citation>
    <scope>NUCLEOTIDE SEQUENCE [LARGE SCALE GENOMIC DNA]</scope>
    <source>
        <strain evidence="4 5">NBC_00206</strain>
    </source>
</reference>
<dbReference type="PANTHER" id="PTHR33495">
    <property type="entry name" value="ANTI-SIGMA FACTOR ANTAGONIST TM_1081-RELATED-RELATED"/>
    <property type="match status" value="1"/>
</dbReference>
<evidence type="ECO:0000256" key="1">
    <source>
        <dbReference type="ARBA" id="ARBA00009013"/>
    </source>
</evidence>
<dbReference type="CDD" id="cd07043">
    <property type="entry name" value="STAS_anti-anti-sigma_factors"/>
    <property type="match status" value="1"/>
</dbReference>
<sequence>MNALTISTRDAVTGPVLEVSGDLDYVNAGELRELLPTITLGPGQRLVVDLGALEFCDSSGITALIAAHHHAQSAGGQLVLAAVPANTLRVLSIVGLDQILTIHPDSEAATRVQPAPANRPPA</sequence>
<dbReference type="InterPro" id="IPR002645">
    <property type="entry name" value="STAS_dom"/>
</dbReference>
<comment type="similarity">
    <text evidence="1 2">Belongs to the anti-sigma-factor antagonist family.</text>
</comment>
<keyword evidence="5" id="KW-1185">Reference proteome</keyword>
<evidence type="ECO:0000259" key="3">
    <source>
        <dbReference type="PROSITE" id="PS50801"/>
    </source>
</evidence>
<evidence type="ECO:0000313" key="4">
    <source>
        <dbReference type="EMBL" id="WTO81251.1"/>
    </source>
</evidence>
<evidence type="ECO:0000313" key="5">
    <source>
        <dbReference type="Proteomes" id="UP001622690"/>
    </source>
</evidence>
<dbReference type="EMBL" id="CP108125">
    <property type="protein sequence ID" value="WTO81251.1"/>
    <property type="molecule type" value="Genomic_DNA"/>
</dbReference>
<name>A0ABZ1IMB5_9ACTN</name>
<dbReference type="InterPro" id="IPR003658">
    <property type="entry name" value="Anti-sigma_ant"/>
</dbReference>
<dbReference type="Proteomes" id="UP001622690">
    <property type="component" value="Chromosome"/>
</dbReference>
<dbReference type="InterPro" id="IPR036513">
    <property type="entry name" value="STAS_dom_sf"/>
</dbReference>
<dbReference type="RefSeq" id="WP_115506593.1">
    <property type="nucleotide sequence ID" value="NZ_CP108125.1"/>
</dbReference>
<dbReference type="SUPFAM" id="SSF52091">
    <property type="entry name" value="SpoIIaa-like"/>
    <property type="match status" value="1"/>
</dbReference>